<keyword evidence="3" id="KW-1185">Reference proteome</keyword>
<feature type="region of interest" description="Disordered" evidence="1">
    <location>
        <begin position="49"/>
        <end position="76"/>
    </location>
</feature>
<dbReference type="OrthoDB" id="9799894at2"/>
<dbReference type="PIRSF" id="PIRSF032131">
    <property type="entry name" value="UCP032131"/>
    <property type="match status" value="1"/>
</dbReference>
<proteinExistence type="predicted"/>
<dbReference type="EMBL" id="LPWG01000011">
    <property type="protein sequence ID" value="ODR99330.1"/>
    <property type="molecule type" value="Genomic_DNA"/>
</dbReference>
<evidence type="ECO:0000313" key="3">
    <source>
        <dbReference type="Proteomes" id="UP000094501"/>
    </source>
</evidence>
<dbReference type="AlphaFoldDB" id="A0A1E3W0M6"/>
<gene>
    <name evidence="2" type="ORF">AUC68_04960</name>
</gene>
<protein>
    <submittedName>
        <fullName evidence="2">Uncharacterized protein</fullName>
    </submittedName>
</protein>
<evidence type="ECO:0000256" key="1">
    <source>
        <dbReference type="SAM" id="MobiDB-lite"/>
    </source>
</evidence>
<comment type="caution">
    <text evidence="2">The sequence shown here is derived from an EMBL/GenBank/DDBJ whole genome shotgun (WGS) entry which is preliminary data.</text>
</comment>
<name>A0A1E3W0M6_9HYPH</name>
<reference evidence="2 3" key="1">
    <citation type="journal article" date="2016" name="Environ. Microbiol.">
        <title>New Methyloceanibacter diversity from North Sea sediments includes methanotroph containing solely the soluble methane monooxygenase.</title>
        <authorList>
            <person name="Vekeman B."/>
            <person name="Kerckhof F.M."/>
            <person name="Cremers G."/>
            <person name="de Vos P."/>
            <person name="Vandamme P."/>
            <person name="Boon N."/>
            <person name="Op den Camp H.J."/>
            <person name="Heylen K."/>
        </authorList>
    </citation>
    <scope>NUCLEOTIDE SEQUENCE [LARGE SCALE GENOMIC DNA]</scope>
    <source>
        <strain evidence="2 3">R-67174</strain>
    </source>
</reference>
<dbReference type="RefSeq" id="WP_069437271.1">
    <property type="nucleotide sequence ID" value="NZ_LPWG01000011.1"/>
</dbReference>
<dbReference type="Proteomes" id="UP000094501">
    <property type="component" value="Unassembled WGS sequence"/>
</dbReference>
<evidence type="ECO:0000313" key="2">
    <source>
        <dbReference type="EMBL" id="ODR99330.1"/>
    </source>
</evidence>
<dbReference type="InterPro" id="IPR009562">
    <property type="entry name" value="DUF1178"/>
</dbReference>
<accession>A0A1E3W0M6</accession>
<dbReference type="STRING" id="1774968.AUC68_04960"/>
<dbReference type="Pfam" id="PF06676">
    <property type="entry name" value="DUF1178"/>
    <property type="match status" value="1"/>
</dbReference>
<organism evidence="2 3">
    <name type="scientific">Methyloceanibacter methanicus</name>
    <dbReference type="NCBI Taxonomy" id="1774968"/>
    <lineage>
        <taxon>Bacteria</taxon>
        <taxon>Pseudomonadati</taxon>
        <taxon>Pseudomonadota</taxon>
        <taxon>Alphaproteobacteria</taxon>
        <taxon>Hyphomicrobiales</taxon>
        <taxon>Hyphomicrobiaceae</taxon>
        <taxon>Methyloceanibacter</taxon>
    </lineage>
</organism>
<sequence length="149" mass="16227">MIRFSLTCGAGHQFDAWFSSGDSYDEQSEAEAIRCPECGSADVRKAPMAPAVLGGRRKSSDSEAAQTPAGPESLAPERQTYAFLKGLRDHLKANADDVGTKFAEEARKMHEGETEERNIYGKATVEEAKSLYEDGIPALPLPKLPEDHN</sequence>